<dbReference type="Gene3D" id="3.40.605.10">
    <property type="entry name" value="Aldehyde Dehydrogenase, Chain A, domain 1"/>
    <property type="match status" value="1"/>
</dbReference>
<dbReference type="InterPro" id="IPR016161">
    <property type="entry name" value="Ald_DH/histidinol_DH"/>
</dbReference>
<feature type="domain" description="Aldehyde dehydrogenase" evidence="1">
    <location>
        <begin position="64"/>
        <end position="173"/>
    </location>
</feature>
<dbReference type="GO" id="GO:0016491">
    <property type="term" value="F:oxidoreductase activity"/>
    <property type="evidence" value="ECO:0007669"/>
    <property type="project" value="InterPro"/>
</dbReference>
<dbReference type="InterPro" id="IPR015590">
    <property type="entry name" value="Aldehyde_DH_dom"/>
</dbReference>
<name>A0A382W2Q9_9ZZZZ</name>
<dbReference type="AlphaFoldDB" id="A0A382W2Q9"/>
<dbReference type="InterPro" id="IPR016162">
    <property type="entry name" value="Ald_DH_N"/>
</dbReference>
<accession>A0A382W2Q9</accession>
<dbReference type="PANTHER" id="PTHR11699">
    <property type="entry name" value="ALDEHYDE DEHYDROGENASE-RELATED"/>
    <property type="match status" value="1"/>
</dbReference>
<organism evidence="2">
    <name type="scientific">marine metagenome</name>
    <dbReference type="NCBI Taxonomy" id="408172"/>
    <lineage>
        <taxon>unclassified sequences</taxon>
        <taxon>metagenomes</taxon>
        <taxon>ecological metagenomes</taxon>
    </lineage>
</organism>
<protein>
    <recommendedName>
        <fullName evidence="1">Aldehyde dehydrogenase domain-containing protein</fullName>
    </recommendedName>
</protein>
<dbReference type="Pfam" id="PF00171">
    <property type="entry name" value="Aldedh"/>
    <property type="match status" value="1"/>
</dbReference>
<dbReference type="EMBL" id="UINC01156610">
    <property type="protein sequence ID" value="SVD53126.1"/>
    <property type="molecule type" value="Genomic_DNA"/>
</dbReference>
<feature type="non-terminal residue" evidence="2">
    <location>
        <position position="176"/>
    </location>
</feature>
<evidence type="ECO:0000259" key="1">
    <source>
        <dbReference type="Pfam" id="PF00171"/>
    </source>
</evidence>
<dbReference type="SUPFAM" id="SSF53720">
    <property type="entry name" value="ALDH-like"/>
    <property type="match status" value="1"/>
</dbReference>
<evidence type="ECO:0000313" key="2">
    <source>
        <dbReference type="EMBL" id="SVD53126.1"/>
    </source>
</evidence>
<reference evidence="2" key="1">
    <citation type="submission" date="2018-05" db="EMBL/GenBank/DDBJ databases">
        <authorList>
            <person name="Lanie J.A."/>
            <person name="Ng W.-L."/>
            <person name="Kazmierczak K.M."/>
            <person name="Andrzejewski T.M."/>
            <person name="Davidsen T.M."/>
            <person name="Wayne K.J."/>
            <person name="Tettelin H."/>
            <person name="Glass J.I."/>
            <person name="Rusch D."/>
            <person name="Podicherti R."/>
            <person name="Tsui H.-C.T."/>
            <person name="Winkler M.E."/>
        </authorList>
    </citation>
    <scope>NUCLEOTIDE SEQUENCE</scope>
</reference>
<sequence length="176" mass="19493">MSWHDFLHLTQLATGKTIAHSLQLKEQVMTMETAAQTELLPEVHEFFDKKIHGALIGGVEVMASDGGTFDTHDPGSGEKLATVANLTSEDVEHAVAAAQKTFDESDWAKMPVNERCVFLHRLADEVEKRKAIIAQIESLDCGKIYEQAVADVENFVETHRYFAGLAQNLDLRTVIA</sequence>
<gene>
    <name evidence="2" type="ORF">METZ01_LOCUS405980</name>
</gene>
<proteinExistence type="predicted"/>